<feature type="compositionally biased region" description="Acidic residues" evidence="1">
    <location>
        <begin position="246"/>
        <end position="261"/>
    </location>
</feature>
<dbReference type="STRING" id="708187.A0A1Q8S8N5"/>
<dbReference type="InterPro" id="IPR021487">
    <property type="entry name" value="DUF3140"/>
</dbReference>
<feature type="compositionally biased region" description="Basic and acidic residues" evidence="1">
    <location>
        <begin position="128"/>
        <end position="155"/>
    </location>
</feature>
<proteinExistence type="predicted"/>
<sequence length="339" mass="37472">MTKGKEEVISEFNEYVNMTAEELESWLKSGDSNSAGWPKDNAEGDGETVGHDSGRKIVEILKANPEKKEDEYTDEQVEHMRKVVAYWPEYVLTWDNSKRHLAQESKTNSEKSEEQVKKTKSYASLKNWGHDFLKAQGKDDAAEKQNGKSDKKGEDEGADANGSQKQKNGSKKEKEADDEVEQAEEDGQDAPEDDGEEQAGDKRKNASNENGSNKKRQTRQGEGKAADNSDGNGDDAAAEGEKQAEEEGDEDMEDQDEDGDDKENGNKTKKGPKKGDTVSWNWGNGQPEGKVLDVKEEKTTIETKRGNEVSRDGNPDDPAVVLDTGKSKAIKSNHELNES</sequence>
<feature type="domain" description="Hypervirulence associated protein TUDOR" evidence="2">
    <location>
        <begin position="275"/>
        <end position="336"/>
    </location>
</feature>
<evidence type="ECO:0000256" key="1">
    <source>
        <dbReference type="SAM" id="MobiDB-lite"/>
    </source>
</evidence>
<feature type="compositionally biased region" description="Basic and acidic residues" evidence="1">
    <location>
        <begin position="290"/>
        <end position="314"/>
    </location>
</feature>
<dbReference type="Pfam" id="PF11338">
    <property type="entry name" value="DUF3140"/>
    <property type="match status" value="1"/>
</dbReference>
<reference evidence="3 4" key="1">
    <citation type="submission" date="2016-11" db="EMBL/GenBank/DDBJ databases">
        <title>Draft Genome Assembly of Colletotrichum chlorophyti a pathogen of herbaceous plants.</title>
        <authorList>
            <person name="Gan P."/>
            <person name="Narusaka M."/>
            <person name="Tsushima A."/>
            <person name="Narusaka Y."/>
            <person name="Takano Y."/>
            <person name="Shirasu K."/>
        </authorList>
    </citation>
    <scope>NUCLEOTIDE SEQUENCE [LARGE SCALE GENOMIC DNA]</scope>
    <source>
        <strain evidence="3 4">NTL11</strain>
    </source>
</reference>
<feature type="compositionally biased region" description="Acidic residues" evidence="1">
    <location>
        <begin position="176"/>
        <end position="198"/>
    </location>
</feature>
<name>A0A1Q8S8N5_9PEZI</name>
<evidence type="ECO:0000313" key="4">
    <source>
        <dbReference type="Proteomes" id="UP000186583"/>
    </source>
</evidence>
<feature type="region of interest" description="Disordered" evidence="1">
    <location>
        <begin position="27"/>
        <end position="54"/>
    </location>
</feature>
<dbReference type="PANTHER" id="PTHR40630">
    <property type="entry name" value="POSSIBLE DNA-BINDING PROTEIN"/>
    <property type="match status" value="1"/>
</dbReference>
<dbReference type="OrthoDB" id="2131339at2759"/>
<evidence type="ECO:0000313" key="3">
    <source>
        <dbReference type="EMBL" id="OLN97780.1"/>
    </source>
</evidence>
<gene>
    <name evidence="3" type="ORF">CCHL11_07908</name>
</gene>
<evidence type="ECO:0000259" key="2">
    <source>
        <dbReference type="Pfam" id="PF11160"/>
    </source>
</evidence>
<dbReference type="PANTHER" id="PTHR40630:SF1">
    <property type="entry name" value="DNA-BINDING PROTEIN"/>
    <property type="match status" value="1"/>
</dbReference>
<organism evidence="3 4">
    <name type="scientific">Colletotrichum chlorophyti</name>
    <dbReference type="NCBI Taxonomy" id="708187"/>
    <lineage>
        <taxon>Eukaryota</taxon>
        <taxon>Fungi</taxon>
        <taxon>Dikarya</taxon>
        <taxon>Ascomycota</taxon>
        <taxon>Pezizomycotina</taxon>
        <taxon>Sordariomycetes</taxon>
        <taxon>Hypocreomycetidae</taxon>
        <taxon>Glomerellales</taxon>
        <taxon>Glomerellaceae</taxon>
        <taxon>Colletotrichum</taxon>
    </lineage>
</organism>
<dbReference type="Pfam" id="PF11160">
    <property type="entry name" value="Hva1_TUDOR"/>
    <property type="match status" value="1"/>
</dbReference>
<dbReference type="Proteomes" id="UP000186583">
    <property type="component" value="Unassembled WGS sequence"/>
</dbReference>
<dbReference type="EMBL" id="MPGH01000005">
    <property type="protein sequence ID" value="OLN97780.1"/>
    <property type="molecule type" value="Genomic_DNA"/>
</dbReference>
<dbReference type="AlphaFoldDB" id="A0A1Q8S8N5"/>
<accession>A0A1Q8S8N5</accession>
<dbReference type="InterPro" id="IPR021331">
    <property type="entry name" value="Hva1_TUDOR"/>
</dbReference>
<comment type="caution">
    <text evidence="3">The sequence shown here is derived from an EMBL/GenBank/DDBJ whole genome shotgun (WGS) entry which is preliminary data.</text>
</comment>
<keyword evidence="4" id="KW-1185">Reference proteome</keyword>
<protein>
    <recommendedName>
        <fullName evidence="2">Hypervirulence associated protein TUDOR domain-containing protein</fullName>
    </recommendedName>
</protein>
<feature type="region of interest" description="Disordered" evidence="1">
    <location>
        <begin position="100"/>
        <end position="339"/>
    </location>
</feature>
<feature type="compositionally biased region" description="Basic and acidic residues" evidence="1">
    <location>
        <begin position="100"/>
        <end position="117"/>
    </location>
</feature>